<sequence length="126" mass="14290">MKVINGRNRIVINGGQLSLRCRTLPKFLKQTSASIADLVYSSKHDQFSTLPWLKCCLLVISVVRFEVENKFLKVRVFGKVDLIHHSLGRRLYDMLVSDELGANNCFQLTDCSICTIYHVICATEAL</sequence>
<name>A0A1Y3E8L5_9BILA</name>
<dbReference type="EMBL" id="LVZM01024114">
    <property type="protein sequence ID" value="OUC39498.1"/>
    <property type="molecule type" value="Genomic_DNA"/>
</dbReference>
<evidence type="ECO:0000313" key="1">
    <source>
        <dbReference type="EMBL" id="OUC39498.1"/>
    </source>
</evidence>
<comment type="caution">
    <text evidence="1">The sequence shown here is derived from an EMBL/GenBank/DDBJ whole genome shotgun (WGS) entry which is preliminary data.</text>
</comment>
<reference evidence="1 2" key="1">
    <citation type="submission" date="2015-04" db="EMBL/GenBank/DDBJ databases">
        <title>Draft genome of the roundworm Trichinella nativa.</title>
        <authorList>
            <person name="Mitreva M."/>
        </authorList>
    </citation>
    <scope>NUCLEOTIDE SEQUENCE [LARGE SCALE GENOMIC DNA]</scope>
    <source>
        <strain evidence="1 2">ISS45</strain>
    </source>
</reference>
<dbReference type="AlphaFoldDB" id="A0A1Y3E8L5"/>
<protein>
    <submittedName>
        <fullName evidence="1">Uncharacterized protein</fullName>
    </submittedName>
</protein>
<accession>A0A1Y3E8L5</accession>
<dbReference type="Proteomes" id="UP000243006">
    <property type="component" value="Unassembled WGS sequence"/>
</dbReference>
<organism evidence="1 2">
    <name type="scientific">Trichinella nativa</name>
    <dbReference type="NCBI Taxonomy" id="6335"/>
    <lineage>
        <taxon>Eukaryota</taxon>
        <taxon>Metazoa</taxon>
        <taxon>Ecdysozoa</taxon>
        <taxon>Nematoda</taxon>
        <taxon>Enoplea</taxon>
        <taxon>Dorylaimia</taxon>
        <taxon>Trichinellida</taxon>
        <taxon>Trichinellidae</taxon>
        <taxon>Trichinella</taxon>
    </lineage>
</organism>
<gene>
    <name evidence="1" type="ORF">D917_06220</name>
</gene>
<evidence type="ECO:0000313" key="2">
    <source>
        <dbReference type="Proteomes" id="UP000243006"/>
    </source>
</evidence>
<proteinExistence type="predicted"/>